<dbReference type="GO" id="GO:0052689">
    <property type="term" value="F:carboxylic ester hydrolase activity"/>
    <property type="evidence" value="ECO:0007669"/>
    <property type="project" value="UniProtKB-KW"/>
</dbReference>
<sequence>SGHGAGALVAGALEPRVALTPPQEGGAGGAGCWRIAAWQKSQGQNVQDSNQIVTENVAKMNELPFDHHMLAGLVAPRPLYVMENTDMEWLSKFSAYGCMAAARKQYQALGALNNFGYSQIGGHNHCSFPSGQSAELNAYIGKFLLGNANAGSTNILRTDQTGSFDVASWSPWSVPDLSQ</sequence>
<evidence type="ECO:0000256" key="5">
    <source>
        <dbReference type="ARBA" id="ARBA00023185"/>
    </source>
</evidence>
<comment type="caution">
    <text evidence="9">The sequence shown here is derived from an EMBL/GenBank/DDBJ whole genome shotgun (WGS) entry which is preliminary data.</text>
</comment>
<dbReference type="Gene3D" id="3.40.50.1820">
    <property type="entry name" value="alpha/beta hydrolase"/>
    <property type="match status" value="1"/>
</dbReference>
<organism evidence="9 10">
    <name type="scientific">Lasiosphaeris hirsuta</name>
    <dbReference type="NCBI Taxonomy" id="260670"/>
    <lineage>
        <taxon>Eukaryota</taxon>
        <taxon>Fungi</taxon>
        <taxon>Dikarya</taxon>
        <taxon>Ascomycota</taxon>
        <taxon>Pezizomycotina</taxon>
        <taxon>Sordariomycetes</taxon>
        <taxon>Sordariomycetidae</taxon>
        <taxon>Sordariales</taxon>
        <taxon>Lasiosphaeriaceae</taxon>
        <taxon>Lasiosphaeris</taxon>
    </lineage>
</organism>
<dbReference type="AlphaFoldDB" id="A0AA40AI20"/>
<evidence type="ECO:0000256" key="1">
    <source>
        <dbReference type="ARBA" id="ARBA00010092"/>
    </source>
</evidence>
<dbReference type="EC" id="3.1.1.117" evidence="7"/>
<protein>
    <recommendedName>
        <fullName evidence="7">(4-O-methyl)-D-glucuronate--lignin esterase</fullName>
        <ecNumber evidence="7">3.1.1.117</ecNumber>
    </recommendedName>
</protein>
<feature type="non-terminal residue" evidence="9">
    <location>
        <position position="179"/>
    </location>
</feature>
<evidence type="ECO:0000256" key="6">
    <source>
        <dbReference type="ARBA" id="ARBA00024511"/>
    </source>
</evidence>
<evidence type="ECO:0000256" key="3">
    <source>
        <dbReference type="ARBA" id="ARBA00022729"/>
    </source>
</evidence>
<dbReference type="Proteomes" id="UP001172102">
    <property type="component" value="Unassembled WGS sequence"/>
</dbReference>
<evidence type="ECO:0000313" key="10">
    <source>
        <dbReference type="Proteomes" id="UP001172102"/>
    </source>
</evidence>
<keyword evidence="4" id="KW-0378">Hydrolase</keyword>
<evidence type="ECO:0000313" key="9">
    <source>
        <dbReference type="EMBL" id="KAK0716222.1"/>
    </source>
</evidence>
<comment type="catalytic activity">
    <reaction evidence="6">
        <text>a 4-O-methyl-alpha-D-glucuronosyl ester derivative + H2O = 4-O-methyl-alpha-D-glucuronate derivative + an alcohol + H(+)</text>
        <dbReference type="Rhea" id="RHEA:67452"/>
        <dbReference type="ChEBI" id="CHEBI:15377"/>
        <dbReference type="ChEBI" id="CHEBI:15378"/>
        <dbReference type="ChEBI" id="CHEBI:30879"/>
        <dbReference type="ChEBI" id="CHEBI:171667"/>
        <dbReference type="ChEBI" id="CHEBI:171668"/>
        <dbReference type="EC" id="3.1.1.117"/>
    </reaction>
    <physiologicalReaction direction="left-to-right" evidence="6">
        <dbReference type="Rhea" id="RHEA:67453"/>
    </physiologicalReaction>
</comment>
<proteinExistence type="inferred from homology"/>
<keyword evidence="10" id="KW-1185">Reference proteome</keyword>
<comment type="similarity">
    <text evidence="1">Belongs to the carbohydrate esterase 15 (CE15) family.</text>
</comment>
<evidence type="ECO:0000256" key="4">
    <source>
        <dbReference type="ARBA" id="ARBA00022801"/>
    </source>
</evidence>
<evidence type="ECO:0000256" key="2">
    <source>
        <dbReference type="ARBA" id="ARBA00022487"/>
    </source>
</evidence>
<keyword evidence="5" id="KW-0439">Lignin degradation</keyword>
<evidence type="ECO:0000259" key="8">
    <source>
        <dbReference type="Pfam" id="PF22244"/>
    </source>
</evidence>
<accession>A0AA40AI20</accession>
<keyword evidence="2" id="KW-0719">Serine esterase</keyword>
<name>A0AA40AI20_9PEZI</name>
<dbReference type="EMBL" id="JAUKUA010000004">
    <property type="protein sequence ID" value="KAK0716222.1"/>
    <property type="molecule type" value="Genomic_DNA"/>
</dbReference>
<evidence type="ECO:0000256" key="7">
    <source>
        <dbReference type="ARBA" id="ARBA00026105"/>
    </source>
</evidence>
<dbReference type="Pfam" id="PF22244">
    <property type="entry name" value="GCE_fung"/>
    <property type="match status" value="1"/>
</dbReference>
<gene>
    <name evidence="9" type="ORF">B0H67DRAFT_489574</name>
</gene>
<keyword evidence="3" id="KW-0732">Signal</keyword>
<reference evidence="9" key="1">
    <citation type="submission" date="2023-06" db="EMBL/GenBank/DDBJ databases">
        <title>Genome-scale phylogeny and comparative genomics of the fungal order Sordariales.</title>
        <authorList>
            <consortium name="Lawrence Berkeley National Laboratory"/>
            <person name="Hensen N."/>
            <person name="Bonometti L."/>
            <person name="Westerberg I."/>
            <person name="Brannstrom I.O."/>
            <person name="Guillou S."/>
            <person name="Cros-Aarteil S."/>
            <person name="Calhoun S."/>
            <person name="Haridas S."/>
            <person name="Kuo A."/>
            <person name="Mondo S."/>
            <person name="Pangilinan J."/>
            <person name="Riley R."/>
            <person name="Labutti K."/>
            <person name="Andreopoulos B."/>
            <person name="Lipzen A."/>
            <person name="Chen C."/>
            <person name="Yanf M."/>
            <person name="Daum C."/>
            <person name="Ng V."/>
            <person name="Clum A."/>
            <person name="Steindorff A."/>
            <person name="Ohm R."/>
            <person name="Martin F."/>
            <person name="Silar P."/>
            <person name="Natvig D."/>
            <person name="Lalanne C."/>
            <person name="Gautier V."/>
            <person name="Ament-Velasquez S.L."/>
            <person name="Kruys A."/>
            <person name="Hutchinson M.I."/>
            <person name="Powell A.J."/>
            <person name="Barry K."/>
            <person name="Miller A.N."/>
            <person name="Grigoriev I.V."/>
            <person name="Debuchy R."/>
            <person name="Gladieux P."/>
            <person name="Thoren M.H."/>
            <person name="Johannesson H."/>
        </authorList>
    </citation>
    <scope>NUCLEOTIDE SEQUENCE</scope>
    <source>
        <strain evidence="9">SMH4607-1</strain>
    </source>
</reference>
<dbReference type="InterPro" id="IPR029058">
    <property type="entry name" value="AB_hydrolase_fold"/>
</dbReference>
<dbReference type="GO" id="GO:0046274">
    <property type="term" value="P:lignin catabolic process"/>
    <property type="evidence" value="ECO:0007669"/>
    <property type="project" value="UniProtKB-KW"/>
</dbReference>
<dbReference type="InterPro" id="IPR054579">
    <property type="entry name" value="GCE-like_dom"/>
</dbReference>
<feature type="domain" description="4-O-methyl-glucuronoyl methylesterase-like" evidence="8">
    <location>
        <begin position="1"/>
        <end position="110"/>
    </location>
</feature>